<dbReference type="PANTHER" id="PTHR21599:SF0">
    <property type="entry name" value="GLYCERATE KINASE"/>
    <property type="match status" value="1"/>
</dbReference>
<evidence type="ECO:0000313" key="5">
    <source>
        <dbReference type="EMBL" id="KHE42817.1"/>
    </source>
</evidence>
<dbReference type="Proteomes" id="UP000030889">
    <property type="component" value="Unassembled WGS sequence"/>
</dbReference>
<dbReference type="Gene3D" id="3.90.1510.10">
    <property type="entry name" value="Glycerate kinase, domain 2"/>
    <property type="match status" value="1"/>
</dbReference>
<dbReference type="SUPFAM" id="SSF110738">
    <property type="entry name" value="Glycerate kinase I"/>
    <property type="match status" value="1"/>
</dbReference>
<evidence type="ECO:0000256" key="3">
    <source>
        <dbReference type="ARBA" id="ARBA00022777"/>
    </source>
</evidence>
<comment type="caution">
    <text evidence="5">The sequence shown here is derived from an EMBL/GenBank/DDBJ whole genome shotgun (WGS) entry which is preliminary data.</text>
</comment>
<gene>
    <name evidence="5" type="ORF">LG35_02085</name>
</gene>
<dbReference type="InterPro" id="IPR004381">
    <property type="entry name" value="Glycerate_kinase"/>
</dbReference>
<dbReference type="RefSeq" id="WP_035471749.1">
    <property type="nucleotide sequence ID" value="NZ_JRGF01000002.1"/>
</dbReference>
<dbReference type="EMBL" id="JRGF01000002">
    <property type="protein sequence ID" value="KHE42817.1"/>
    <property type="molecule type" value="Genomic_DNA"/>
</dbReference>
<proteinExistence type="inferred from homology"/>
<dbReference type="PIRSF" id="PIRSF006078">
    <property type="entry name" value="GlxK"/>
    <property type="match status" value="1"/>
</dbReference>
<dbReference type="Pfam" id="PF02595">
    <property type="entry name" value="Gly_kinase"/>
    <property type="match status" value="1"/>
</dbReference>
<evidence type="ECO:0000256" key="4">
    <source>
        <dbReference type="PIRNR" id="PIRNR006078"/>
    </source>
</evidence>
<keyword evidence="3 4" id="KW-0418">Kinase</keyword>
<reference evidence="5 6" key="1">
    <citation type="submission" date="2014-09" db="EMBL/GenBank/DDBJ databases">
        <title>Alistipes sp. 627, sp. nov., a novel member of the family Rikenellaceae isolated from human faeces.</title>
        <authorList>
            <person name="Shkoporov A.N."/>
            <person name="Chaplin A.V."/>
            <person name="Motuzova O.V."/>
            <person name="Kafarskaia L.I."/>
            <person name="Khokhlova E.V."/>
            <person name="Efimov B.A."/>
        </authorList>
    </citation>
    <scope>NUCLEOTIDE SEQUENCE [LARGE SCALE GENOMIC DNA]</scope>
    <source>
        <strain evidence="5 6">627</strain>
    </source>
</reference>
<evidence type="ECO:0008006" key="7">
    <source>
        <dbReference type="Google" id="ProtNLM"/>
    </source>
</evidence>
<comment type="similarity">
    <text evidence="1 4">Belongs to the glycerate kinase type-1 family.</text>
</comment>
<evidence type="ECO:0000256" key="1">
    <source>
        <dbReference type="ARBA" id="ARBA00006284"/>
    </source>
</evidence>
<dbReference type="Gene3D" id="3.40.50.10350">
    <property type="entry name" value="Glycerate kinase, domain 1"/>
    <property type="match status" value="1"/>
</dbReference>
<dbReference type="NCBIfam" id="TIGR00045">
    <property type="entry name" value="glycerate kinase"/>
    <property type="match status" value="1"/>
</dbReference>
<keyword evidence="6" id="KW-1185">Reference proteome</keyword>
<organism evidence="5 6">
    <name type="scientific">Alistipes inops</name>
    <dbReference type="NCBI Taxonomy" id="1501391"/>
    <lineage>
        <taxon>Bacteria</taxon>
        <taxon>Pseudomonadati</taxon>
        <taxon>Bacteroidota</taxon>
        <taxon>Bacteroidia</taxon>
        <taxon>Bacteroidales</taxon>
        <taxon>Rikenellaceae</taxon>
        <taxon>Alistipes</taxon>
    </lineage>
</organism>
<keyword evidence="2 4" id="KW-0808">Transferase</keyword>
<accession>A0ABR4YKN7</accession>
<protein>
    <recommendedName>
        <fullName evidence="7">Glycerate kinase</fullName>
    </recommendedName>
</protein>
<dbReference type="InterPro" id="IPR036129">
    <property type="entry name" value="Glycerate_kinase_sf"/>
</dbReference>
<evidence type="ECO:0000256" key="2">
    <source>
        <dbReference type="ARBA" id="ARBA00022679"/>
    </source>
</evidence>
<sequence length="384" mass="39158">MEIVIAPDKFKGTLTAAEAAGAIADGIDRAARRAGRTDVRLVLKPMADGGEGSLGILAGDEGEYHPVETFDALMRPVQSAYAVLPGNSGKYAAVEAASAVGLYRLDRGERNPLRTTSYGVGKVMREAIEAGCTELIAAVGGTATSDCGAGMLAALGCRFLDGQNRLIDYPAGGDLIRFDAIDTAPLYHLTQGCRFKVLCDVDNPLTGPKGAAAVFAPQKGADAAAVALLEAGAEHFAAKAAAATGHDCRAVAGSGAAGGIAWALKTFCGADFIPGAASIAALTGTDAAIRKAALAVTGEGRFDSQSLHGKVAGHIASFAHAHGIPTIVLCGSRGEDMTADILAPAGISALFALTDRVPRHEAFTRPAESLAHLSAEVFGYLLTK</sequence>
<dbReference type="PANTHER" id="PTHR21599">
    <property type="entry name" value="GLYCERATE KINASE"/>
    <property type="match status" value="1"/>
</dbReference>
<dbReference type="InterPro" id="IPR018193">
    <property type="entry name" value="Glyc_kinase_flavodox-like_fold"/>
</dbReference>
<dbReference type="InterPro" id="IPR018197">
    <property type="entry name" value="Glycerate_kinase_RE-like"/>
</dbReference>
<name>A0ABR4YKN7_9BACT</name>
<evidence type="ECO:0000313" key="6">
    <source>
        <dbReference type="Proteomes" id="UP000030889"/>
    </source>
</evidence>